<evidence type="ECO:0000313" key="2">
    <source>
        <dbReference type="EMBL" id="WAL60129.1"/>
    </source>
</evidence>
<keyword evidence="1" id="KW-1133">Transmembrane helix</keyword>
<dbReference type="EMBL" id="CP113797">
    <property type="protein sequence ID" value="WAL60129.1"/>
    <property type="molecule type" value="Genomic_DNA"/>
</dbReference>
<dbReference type="Pfam" id="PF11780">
    <property type="entry name" value="DUF3318"/>
    <property type="match status" value="1"/>
</dbReference>
<evidence type="ECO:0000313" key="3">
    <source>
        <dbReference type="Proteomes" id="UP001163152"/>
    </source>
</evidence>
<proteinExistence type="predicted"/>
<protein>
    <submittedName>
        <fullName evidence="2">DUF3318 domain-containing protein</fullName>
    </submittedName>
</protein>
<keyword evidence="1" id="KW-0472">Membrane</keyword>
<dbReference type="Proteomes" id="UP001163152">
    <property type="component" value="Chromosome"/>
</dbReference>
<feature type="transmembrane region" description="Helical" evidence="1">
    <location>
        <begin position="105"/>
        <end position="123"/>
    </location>
</feature>
<sequence length="195" mass="21351">MNTVSEIDRLLDLMPASGRMWTKLVSAPNQSQVIAAKFPLPRSQVRAITINFDLWEKLPQPQRDLLLLHTVCWLIGIRWFKVGLYEGLAAVGLSGMAVELLLGDVAGIVTAGGLTVVAISRIWRKNRGVQPLQDADEAAIAVAKRRGYDEADAVRHLLAGIESVAQLEGRSLSVTELMRSQHLRSLTGPLPVDLI</sequence>
<evidence type="ECO:0000256" key="1">
    <source>
        <dbReference type="SAM" id="Phobius"/>
    </source>
</evidence>
<accession>A0A9E8ZBE9</accession>
<keyword evidence="3" id="KW-1185">Reference proteome</keyword>
<feature type="transmembrane region" description="Helical" evidence="1">
    <location>
        <begin position="65"/>
        <end position="85"/>
    </location>
</feature>
<keyword evidence="1" id="KW-0812">Transmembrane</keyword>
<reference evidence="2" key="1">
    <citation type="submission" date="2022-12" db="EMBL/GenBank/DDBJ databases">
        <title>Polyphasic identification of a Novel Hot-Spring Cyanobacterium Ocullathermofonsia sinensis gen nov. sp. nov. and Genomic Insights on its Adaptations to the Thermal Habitat.</title>
        <authorList>
            <person name="Daroch M."/>
            <person name="Tang J."/>
            <person name="Jiang Y."/>
        </authorList>
    </citation>
    <scope>NUCLEOTIDE SEQUENCE</scope>
    <source>
        <strain evidence="2">PKUAC-SCTA174</strain>
    </source>
</reference>
<dbReference type="AlphaFoldDB" id="A0A9E8ZBE9"/>
<name>A0A9E8ZBE9_9CYAN</name>
<dbReference type="InterPro" id="IPR021751">
    <property type="entry name" value="DUF3318"/>
</dbReference>
<organism evidence="2 3">
    <name type="scientific">Thermocoleostomius sinensis A174</name>
    <dbReference type="NCBI Taxonomy" id="2016057"/>
    <lineage>
        <taxon>Bacteria</taxon>
        <taxon>Bacillati</taxon>
        <taxon>Cyanobacteriota</taxon>
        <taxon>Cyanophyceae</taxon>
        <taxon>Oculatellales</taxon>
        <taxon>Oculatellaceae</taxon>
        <taxon>Thermocoleostomius</taxon>
    </lineage>
</organism>
<gene>
    <name evidence="2" type="ORF">OXH18_23655</name>
</gene>
<dbReference type="KEGG" id="tsin:OXH18_23655"/>
<dbReference type="RefSeq" id="WP_268609979.1">
    <property type="nucleotide sequence ID" value="NZ_CP113797.1"/>
</dbReference>